<dbReference type="PROSITE" id="PS50802">
    <property type="entry name" value="OTU"/>
    <property type="match status" value="1"/>
</dbReference>
<dbReference type="VEuPathDB" id="FungiDB:AMAG_11712"/>
<dbReference type="SUPFAM" id="SSF54001">
    <property type="entry name" value="Cysteine proteinases"/>
    <property type="match status" value="1"/>
</dbReference>
<feature type="region of interest" description="Disordered" evidence="1">
    <location>
        <begin position="22"/>
        <end position="47"/>
    </location>
</feature>
<protein>
    <recommendedName>
        <fullName evidence="2">OTU domain-containing protein</fullName>
    </recommendedName>
</protein>
<dbReference type="AlphaFoldDB" id="A0A0L0SVU3"/>
<dbReference type="OrthoDB" id="415023at2759"/>
<dbReference type="GO" id="GO:0016579">
    <property type="term" value="P:protein deubiquitination"/>
    <property type="evidence" value="ECO:0007669"/>
    <property type="project" value="TreeGrafter"/>
</dbReference>
<dbReference type="PANTHER" id="PTHR12419:SF7">
    <property type="entry name" value="OTU DOMAIN-CONTAINING PROTEIN 3"/>
    <property type="match status" value="1"/>
</dbReference>
<evidence type="ECO:0000313" key="3">
    <source>
        <dbReference type="EMBL" id="KNE66591.1"/>
    </source>
</evidence>
<dbReference type="CDD" id="cd22744">
    <property type="entry name" value="OTU"/>
    <property type="match status" value="1"/>
</dbReference>
<dbReference type="InterPro" id="IPR003323">
    <property type="entry name" value="OTU_dom"/>
</dbReference>
<feature type="region of interest" description="Disordered" evidence="1">
    <location>
        <begin position="61"/>
        <end position="83"/>
    </location>
</feature>
<dbReference type="EMBL" id="GG745350">
    <property type="protein sequence ID" value="KNE66591.1"/>
    <property type="molecule type" value="Genomic_DNA"/>
</dbReference>
<dbReference type="eggNOG" id="KOG2605">
    <property type="taxonomic scope" value="Eukaryota"/>
</dbReference>
<dbReference type="GO" id="GO:0004843">
    <property type="term" value="F:cysteine-type deubiquitinase activity"/>
    <property type="evidence" value="ECO:0007669"/>
    <property type="project" value="TreeGrafter"/>
</dbReference>
<evidence type="ECO:0000259" key="2">
    <source>
        <dbReference type="PROSITE" id="PS50802"/>
    </source>
</evidence>
<dbReference type="Pfam" id="PF02338">
    <property type="entry name" value="OTU"/>
    <property type="match status" value="1"/>
</dbReference>
<organism evidence="3 4">
    <name type="scientific">Allomyces macrogynus (strain ATCC 38327)</name>
    <name type="common">Allomyces javanicus var. macrogynus</name>
    <dbReference type="NCBI Taxonomy" id="578462"/>
    <lineage>
        <taxon>Eukaryota</taxon>
        <taxon>Fungi</taxon>
        <taxon>Fungi incertae sedis</taxon>
        <taxon>Blastocladiomycota</taxon>
        <taxon>Blastocladiomycetes</taxon>
        <taxon>Blastocladiales</taxon>
        <taxon>Blastocladiaceae</taxon>
        <taxon>Allomyces</taxon>
    </lineage>
</organism>
<evidence type="ECO:0000313" key="4">
    <source>
        <dbReference type="Proteomes" id="UP000054350"/>
    </source>
</evidence>
<reference evidence="4" key="2">
    <citation type="submission" date="2009-11" db="EMBL/GenBank/DDBJ databases">
        <title>The Genome Sequence of Allomyces macrogynus strain ATCC 38327.</title>
        <authorList>
            <consortium name="The Broad Institute Genome Sequencing Platform"/>
            <person name="Russ C."/>
            <person name="Cuomo C."/>
            <person name="Shea T."/>
            <person name="Young S.K."/>
            <person name="Zeng Q."/>
            <person name="Koehrsen M."/>
            <person name="Haas B."/>
            <person name="Borodovsky M."/>
            <person name="Guigo R."/>
            <person name="Alvarado L."/>
            <person name="Berlin A."/>
            <person name="Borenstein D."/>
            <person name="Chen Z."/>
            <person name="Engels R."/>
            <person name="Freedman E."/>
            <person name="Gellesch M."/>
            <person name="Goldberg J."/>
            <person name="Griggs A."/>
            <person name="Gujja S."/>
            <person name="Heiman D."/>
            <person name="Hepburn T."/>
            <person name="Howarth C."/>
            <person name="Jen D."/>
            <person name="Larson L."/>
            <person name="Lewis B."/>
            <person name="Mehta T."/>
            <person name="Park D."/>
            <person name="Pearson M."/>
            <person name="Roberts A."/>
            <person name="Saif S."/>
            <person name="Shenoy N."/>
            <person name="Sisk P."/>
            <person name="Stolte C."/>
            <person name="Sykes S."/>
            <person name="Walk T."/>
            <person name="White J."/>
            <person name="Yandava C."/>
            <person name="Burger G."/>
            <person name="Gray M.W."/>
            <person name="Holland P.W.H."/>
            <person name="King N."/>
            <person name="Lang F.B.F."/>
            <person name="Roger A.J."/>
            <person name="Ruiz-Trillo I."/>
            <person name="Lander E."/>
            <person name="Nusbaum C."/>
        </authorList>
    </citation>
    <scope>NUCLEOTIDE SEQUENCE [LARGE SCALE GENOMIC DNA]</scope>
    <source>
        <strain evidence="4">ATCC 38327</strain>
    </source>
</reference>
<dbReference type="Proteomes" id="UP000054350">
    <property type="component" value="Unassembled WGS sequence"/>
</dbReference>
<dbReference type="Gene3D" id="3.90.70.80">
    <property type="match status" value="1"/>
</dbReference>
<reference evidence="3 4" key="1">
    <citation type="submission" date="2009-11" db="EMBL/GenBank/DDBJ databases">
        <title>Annotation of Allomyces macrogynus ATCC 38327.</title>
        <authorList>
            <consortium name="The Broad Institute Genome Sequencing Platform"/>
            <person name="Russ C."/>
            <person name="Cuomo C."/>
            <person name="Burger G."/>
            <person name="Gray M.W."/>
            <person name="Holland P.W.H."/>
            <person name="King N."/>
            <person name="Lang F.B.F."/>
            <person name="Roger A.J."/>
            <person name="Ruiz-Trillo I."/>
            <person name="Young S.K."/>
            <person name="Zeng Q."/>
            <person name="Gargeya S."/>
            <person name="Fitzgerald M."/>
            <person name="Haas B."/>
            <person name="Abouelleil A."/>
            <person name="Alvarado L."/>
            <person name="Arachchi H.M."/>
            <person name="Berlin A."/>
            <person name="Chapman S.B."/>
            <person name="Gearin G."/>
            <person name="Goldberg J."/>
            <person name="Griggs A."/>
            <person name="Gujja S."/>
            <person name="Hansen M."/>
            <person name="Heiman D."/>
            <person name="Howarth C."/>
            <person name="Larimer J."/>
            <person name="Lui A."/>
            <person name="MacDonald P.J.P."/>
            <person name="McCowen C."/>
            <person name="Montmayeur A."/>
            <person name="Murphy C."/>
            <person name="Neiman D."/>
            <person name="Pearson M."/>
            <person name="Priest M."/>
            <person name="Roberts A."/>
            <person name="Saif S."/>
            <person name="Shea T."/>
            <person name="Sisk P."/>
            <person name="Stolte C."/>
            <person name="Sykes S."/>
            <person name="Wortman J."/>
            <person name="Nusbaum C."/>
            <person name="Birren B."/>
        </authorList>
    </citation>
    <scope>NUCLEOTIDE SEQUENCE [LARGE SCALE GENOMIC DNA]</scope>
    <source>
        <strain evidence="3 4">ATCC 38327</strain>
    </source>
</reference>
<feature type="domain" description="OTU" evidence="2">
    <location>
        <begin position="239"/>
        <end position="374"/>
    </location>
</feature>
<sequence>MRPRQLASLEDFKRATAAGLIPYSSTSQDPRSPYPFSASLHCQMSTPRPPIAARESLLSRAMGHGPSSSAAGSLVQEPANPTSPRIVQAVPDMTSAMASSWVSTPADAGSAVHTPSYMASSSSSAAPAAPPAVAARLIRYPVGLGRTSAHSSRATLGSLSSMHGSPPSSIGSGMMPGTWRRIADLRATATSPFTSASFGSHASGNSVTDAHDRTVEYWADPDVELKEAEFQDTMLANGLVVVEMPSDGACLYRAIATCLSSTPEAVHAATMAFIEQYSAYFDPFLSEPVPAYLARKRQLFLDDTGHVNTDAFGNHVELVAAACVYRCVINVHETEGELAVIDPTECVELGSLSADAGVVHLWFHGGHYDLLLPLAGGDEEGMPLDLG</sequence>
<proteinExistence type="predicted"/>
<evidence type="ECO:0000256" key="1">
    <source>
        <dbReference type="SAM" id="MobiDB-lite"/>
    </source>
</evidence>
<name>A0A0L0SVU3_ALLM3</name>
<gene>
    <name evidence="3" type="ORF">AMAG_11712</name>
</gene>
<keyword evidence="4" id="KW-1185">Reference proteome</keyword>
<dbReference type="PANTHER" id="PTHR12419">
    <property type="entry name" value="OTU DOMAIN CONTAINING PROTEIN"/>
    <property type="match status" value="1"/>
</dbReference>
<dbReference type="InterPro" id="IPR038765">
    <property type="entry name" value="Papain-like_cys_pep_sf"/>
</dbReference>
<accession>A0A0L0SVU3</accession>
<dbReference type="InterPro" id="IPR050704">
    <property type="entry name" value="Peptidase_C85-like"/>
</dbReference>
<dbReference type="STRING" id="578462.A0A0L0SVU3"/>